<feature type="region of interest" description="Disordered" evidence="7">
    <location>
        <begin position="1"/>
        <end position="144"/>
    </location>
</feature>
<organism evidence="8 9">
    <name type="scientific">Elsinoe ampelina</name>
    <dbReference type="NCBI Taxonomy" id="302913"/>
    <lineage>
        <taxon>Eukaryota</taxon>
        <taxon>Fungi</taxon>
        <taxon>Dikarya</taxon>
        <taxon>Ascomycota</taxon>
        <taxon>Pezizomycotina</taxon>
        <taxon>Dothideomycetes</taxon>
        <taxon>Dothideomycetidae</taxon>
        <taxon>Myriangiales</taxon>
        <taxon>Elsinoaceae</taxon>
        <taxon>Elsinoe</taxon>
    </lineage>
</organism>
<dbReference type="FunFam" id="2.120.10.80:FF:000049">
    <property type="entry name" value="Cell polarity protein (Tea1)"/>
    <property type="match status" value="1"/>
</dbReference>
<feature type="region of interest" description="Disordered" evidence="7">
    <location>
        <begin position="1350"/>
        <end position="1374"/>
    </location>
</feature>
<evidence type="ECO:0000256" key="4">
    <source>
        <dbReference type="ARBA" id="ARBA00022737"/>
    </source>
</evidence>
<feature type="compositionally biased region" description="Polar residues" evidence="7">
    <location>
        <begin position="1461"/>
        <end position="1473"/>
    </location>
</feature>
<protein>
    <recommendedName>
        <fullName evidence="10">Cell polarity protein-like protein</fullName>
    </recommendedName>
</protein>
<feature type="compositionally biased region" description="Basic and acidic residues" evidence="7">
    <location>
        <begin position="541"/>
        <end position="552"/>
    </location>
</feature>
<keyword evidence="4" id="KW-0677">Repeat</keyword>
<dbReference type="OrthoDB" id="45365at2759"/>
<evidence type="ECO:0000256" key="6">
    <source>
        <dbReference type="SAM" id="Coils"/>
    </source>
</evidence>
<evidence type="ECO:0000256" key="5">
    <source>
        <dbReference type="ARBA" id="ARBA00023054"/>
    </source>
</evidence>
<evidence type="ECO:0000313" key="9">
    <source>
        <dbReference type="Proteomes" id="UP000799538"/>
    </source>
</evidence>
<gene>
    <name evidence="8" type="ORF">BDZ85DRAFT_33079</name>
</gene>
<dbReference type="InterPro" id="IPR015915">
    <property type="entry name" value="Kelch-typ_b-propeller"/>
</dbReference>
<dbReference type="Pfam" id="PF24681">
    <property type="entry name" value="Kelch_KLHDC2_KLHL20_DRC7"/>
    <property type="match status" value="1"/>
</dbReference>
<feature type="compositionally biased region" description="Polar residues" evidence="7">
    <location>
        <begin position="659"/>
        <end position="668"/>
    </location>
</feature>
<feature type="region of interest" description="Disordered" evidence="7">
    <location>
        <begin position="478"/>
        <end position="731"/>
    </location>
</feature>
<comment type="subcellular location">
    <subcellularLocation>
        <location evidence="1">Cytoplasm</location>
    </subcellularLocation>
</comment>
<feature type="compositionally biased region" description="Basic and acidic residues" evidence="7">
    <location>
        <begin position="1579"/>
        <end position="1588"/>
    </location>
</feature>
<evidence type="ECO:0000256" key="3">
    <source>
        <dbReference type="ARBA" id="ARBA00022490"/>
    </source>
</evidence>
<dbReference type="InterPro" id="IPR006652">
    <property type="entry name" value="Kelch_1"/>
</dbReference>
<feature type="compositionally biased region" description="Low complexity" evidence="7">
    <location>
        <begin position="1479"/>
        <end position="1489"/>
    </location>
</feature>
<keyword evidence="2" id="KW-0880">Kelch repeat</keyword>
<reference evidence="9" key="1">
    <citation type="journal article" date="2020" name="Stud. Mycol.">
        <title>101 Dothideomycetes genomes: A test case for predicting lifestyles and emergence of pathogens.</title>
        <authorList>
            <person name="Haridas S."/>
            <person name="Albert R."/>
            <person name="Binder M."/>
            <person name="Bloem J."/>
            <person name="LaButti K."/>
            <person name="Salamov A."/>
            <person name="Andreopoulos B."/>
            <person name="Baker S."/>
            <person name="Barry K."/>
            <person name="Bills G."/>
            <person name="Bluhm B."/>
            <person name="Cannon C."/>
            <person name="Castanera R."/>
            <person name="Culley D."/>
            <person name="Daum C."/>
            <person name="Ezra D."/>
            <person name="Gonzalez J."/>
            <person name="Henrissat B."/>
            <person name="Kuo A."/>
            <person name="Liang C."/>
            <person name="Lipzen A."/>
            <person name="Lutzoni F."/>
            <person name="Magnuson J."/>
            <person name="Mondo S."/>
            <person name="Nolan M."/>
            <person name="Ohm R."/>
            <person name="Pangilinan J."/>
            <person name="Park H.-J."/>
            <person name="Ramirez L."/>
            <person name="Alfaro M."/>
            <person name="Sun H."/>
            <person name="Tritt A."/>
            <person name="Yoshinaga Y."/>
            <person name="Zwiers L.-H."/>
            <person name="Turgeon B."/>
            <person name="Goodwin S."/>
            <person name="Spatafora J."/>
            <person name="Crous P."/>
            <person name="Grigoriev I."/>
        </authorList>
    </citation>
    <scope>NUCLEOTIDE SEQUENCE [LARGE SCALE GENOMIC DNA]</scope>
    <source>
        <strain evidence="9">CECT 20119</strain>
    </source>
</reference>
<evidence type="ECO:0000256" key="1">
    <source>
        <dbReference type="ARBA" id="ARBA00004496"/>
    </source>
</evidence>
<feature type="region of interest" description="Disordered" evidence="7">
    <location>
        <begin position="837"/>
        <end position="856"/>
    </location>
</feature>
<dbReference type="Gene3D" id="2.120.10.80">
    <property type="entry name" value="Kelch-type beta propeller"/>
    <property type="match status" value="1"/>
</dbReference>
<keyword evidence="5 6" id="KW-0175">Coiled coil</keyword>
<dbReference type="EMBL" id="ML992513">
    <property type="protein sequence ID" value="KAF2220210.1"/>
    <property type="molecule type" value="Genomic_DNA"/>
</dbReference>
<evidence type="ECO:0000256" key="2">
    <source>
        <dbReference type="ARBA" id="ARBA00022441"/>
    </source>
</evidence>
<feature type="region of interest" description="Disordered" evidence="7">
    <location>
        <begin position="1461"/>
        <end position="1505"/>
    </location>
</feature>
<feature type="compositionally biased region" description="Low complexity" evidence="7">
    <location>
        <begin position="478"/>
        <end position="497"/>
    </location>
</feature>
<feature type="coiled-coil region" evidence="6">
    <location>
        <begin position="1374"/>
        <end position="1408"/>
    </location>
</feature>
<name>A0A6A6G445_9PEZI</name>
<dbReference type="SUPFAM" id="SSF117281">
    <property type="entry name" value="Kelch motif"/>
    <property type="match status" value="1"/>
</dbReference>
<feature type="compositionally biased region" description="Basic and acidic residues" evidence="7">
    <location>
        <begin position="77"/>
        <end position="116"/>
    </location>
</feature>
<feature type="compositionally biased region" description="Polar residues" evidence="7">
    <location>
        <begin position="1590"/>
        <end position="1605"/>
    </location>
</feature>
<feature type="compositionally biased region" description="Low complexity" evidence="7">
    <location>
        <begin position="567"/>
        <end position="576"/>
    </location>
</feature>
<feature type="coiled-coil region" evidence="6">
    <location>
        <begin position="1088"/>
        <end position="1157"/>
    </location>
</feature>
<dbReference type="PANTHER" id="PTHR23244">
    <property type="entry name" value="KELCH REPEAT DOMAIN"/>
    <property type="match status" value="1"/>
</dbReference>
<keyword evidence="3" id="KW-0963">Cytoplasm</keyword>
<feature type="region of interest" description="Disordered" evidence="7">
    <location>
        <begin position="1182"/>
        <end position="1205"/>
    </location>
</feature>
<feature type="compositionally biased region" description="Low complexity" evidence="7">
    <location>
        <begin position="839"/>
        <end position="850"/>
    </location>
</feature>
<feature type="region of interest" description="Disordered" evidence="7">
    <location>
        <begin position="1011"/>
        <end position="1030"/>
    </location>
</feature>
<feature type="compositionally biased region" description="Polar residues" evidence="7">
    <location>
        <begin position="515"/>
        <end position="527"/>
    </location>
</feature>
<feature type="compositionally biased region" description="Pro residues" evidence="7">
    <location>
        <begin position="117"/>
        <end position="140"/>
    </location>
</feature>
<sequence length="1613" mass="177445">MSFFFKSSKKAATPSALPQATRNIKSSDGSSAPTSSFSTLNTEPPRSTFNVRPRSPTSSGGPVQQQNGSIANTMGERPVDKSVSRVQESREGSFEKISKTPSPDHKPQRERADSEPRAPPPPTRIAQPPPSRPAPDPSPYPWSQRQLTYSVPHAYPFPRYGPAINSVASRDGTIYIMGGLIEGATVKGDLWMIEAGSGNLATYPVQTTSEGPGPRVGHASLLVGNAFIVFGGDTKTEESDLLDDTLYLLNTSTKQWSRAAPAGPRPPGRYGHTLNILGSKIFIFGGQVEGFFFNDLVAFDLNALQQSNNQWEVLVQNTIDGGPPHGQIPPARTNHSMITWNDKLILFGGTDGITWFNDVWSYDARTNAWTQLDCIGYIPTAREGHAAALIGDVMYVFGGRTEEGNDLGDLAAFRITSRRWYTFQNMGPSPSPRSGHSMTAVGKTIVVLAGEPSSAPRDAGELSLAYFLDTTKIRYPADSSSQAASQPASQQTAQSVALPAAQSDRIPGHRRPSGEKSQIPQSRNITPKQIEPGVQPVQGVQRKESDARDNPRNGETAGSGSRLPRIQPQQQGGQSASPPPTTNGVHRQKNSTDRSQSPLRDLTSANEPQARALQQPRTANDPATMRNRVTTVPFTEDPNLNQSRTESPPVQKPLIPQHMQKSSTDSTEQPPPRTSSRQKRYPQADQETPRPSLDRSTPNGRRAESRDGEVVEKRPLEQVDSGLGSSPSLSQNDSLLKQLEAEKSKNAWMTSELALARKAGYTPSTNATAMDESRSNSVGDEEKPLIEALLKMRQELVKMSSAMEAKAQTTAERIAQMERQRDMAVNEATFAKARLAAQGGNNSDGGYDNNGDNDRSNELNRRLALTIASQAELNKKLDSITRERDSEKRARQIAEEGAETAHKRFSDLERERQRTAGELESLRAELHEAQRIAREEAANAAEASSAHKLLSVDKNEMSTKLENALAQSKNHHGILATLQEAVNASADKAAHLERKLEQERGFRSQIESKLTQLKSQHEERTAELEQTSRQLRDAEELAEKHAHEAKTHRIAVIEGLSKVRATTESDRGLNDERVKILQQQVETANAMVRKNQAAADTAAEKLRRAEERIAGLEAYQEQTSREGLSIRKQMQHAMKEVRALSEEKARLQQQLQSHQLEANAIHVQHSALKDILTERGINPSELRKNRLVDSPSSLNRHGAATPDTPRLRELEHQLDAAHKASDDLRQRLDEMQDRDEKTRHEYEEKLTALDSDHQAAAKYLRGTEKMLSKMKSELQRVKTQSADYLEELEALRNKEKDRAAELESTPRANQAEWESERANLHKEIEETKTSLTSSLAPLEQKITALQKDLESRDKDISSLRDSSRTDLDKIRTSHDASRADLDRLTKENKALEERARDAEAKVQMLLDQVEHSVDNYRRQTAEPNGLVPNHLRGQSNVSAASTAQFVGGHNRGESMGADSIYSQSVAPSESSTGTRDRANSNANSLNSASGTARDGKESITPRERNSLALNSLADELDGLRYRLSGKFDFEKTPISGGVTSQPASAGGLSEWRRGLERESTEVDFGNGGWSNHQAGALGKIEEVPRKEVGSGSSNVAEEKTSSTLQGKMEEIKA</sequence>
<evidence type="ECO:0000256" key="7">
    <source>
        <dbReference type="SAM" id="MobiDB-lite"/>
    </source>
</evidence>
<keyword evidence="9" id="KW-1185">Reference proteome</keyword>
<feature type="region of interest" description="Disordered" evidence="7">
    <location>
        <begin position="1558"/>
        <end position="1613"/>
    </location>
</feature>
<dbReference type="Proteomes" id="UP000799538">
    <property type="component" value="Unassembled WGS sequence"/>
</dbReference>
<feature type="coiled-coil region" evidence="6">
    <location>
        <begin position="800"/>
        <end position="834"/>
    </location>
</feature>
<dbReference type="PANTHER" id="PTHR23244:SF456">
    <property type="entry name" value="MULTIPLE EPIDERMAL GROWTH FACTOR-LIKE DOMAINS PROTEIN 8"/>
    <property type="match status" value="1"/>
</dbReference>
<dbReference type="GO" id="GO:0061245">
    <property type="term" value="P:establishment or maintenance of bipolar cell polarity"/>
    <property type="evidence" value="ECO:0007669"/>
    <property type="project" value="TreeGrafter"/>
</dbReference>
<evidence type="ECO:0000313" key="8">
    <source>
        <dbReference type="EMBL" id="KAF2220210.1"/>
    </source>
</evidence>
<feature type="region of interest" description="Disordered" evidence="7">
    <location>
        <begin position="1296"/>
        <end position="1315"/>
    </location>
</feature>
<dbReference type="GO" id="GO:0051285">
    <property type="term" value="C:cell cortex of cell tip"/>
    <property type="evidence" value="ECO:0007669"/>
    <property type="project" value="TreeGrafter"/>
</dbReference>
<feature type="region of interest" description="Disordered" evidence="7">
    <location>
        <begin position="880"/>
        <end position="902"/>
    </location>
</feature>
<dbReference type="SMART" id="SM00612">
    <property type="entry name" value="Kelch"/>
    <property type="match status" value="2"/>
</dbReference>
<feature type="compositionally biased region" description="Basic and acidic residues" evidence="7">
    <location>
        <begin position="1493"/>
        <end position="1505"/>
    </location>
</feature>
<evidence type="ECO:0008006" key="10">
    <source>
        <dbReference type="Google" id="ProtNLM"/>
    </source>
</evidence>
<proteinExistence type="predicted"/>
<feature type="compositionally biased region" description="Basic and acidic residues" evidence="7">
    <location>
        <begin position="701"/>
        <end position="717"/>
    </location>
</feature>
<feature type="compositionally biased region" description="Polar residues" evidence="7">
    <location>
        <begin position="16"/>
        <end position="72"/>
    </location>
</feature>
<accession>A0A6A6G445</accession>
<feature type="compositionally biased region" description="Polar residues" evidence="7">
    <location>
        <begin position="627"/>
        <end position="648"/>
    </location>
</feature>
<feature type="compositionally biased region" description="Polar residues" evidence="7">
    <location>
        <begin position="593"/>
        <end position="607"/>
    </location>
</feature>